<dbReference type="EMBL" id="RPFW01000016">
    <property type="protein sequence ID" value="TVY98983.1"/>
    <property type="molecule type" value="Genomic_DNA"/>
</dbReference>
<accession>A0A6P2BKA6</accession>
<comment type="caution">
    <text evidence="1">The sequence shown here is derived from an EMBL/GenBank/DDBJ whole genome shotgun (WGS) entry which is preliminary data.</text>
</comment>
<dbReference type="RefSeq" id="WP_145862403.1">
    <property type="nucleotide sequence ID" value="NZ_RPFW01000016.1"/>
</dbReference>
<protein>
    <recommendedName>
        <fullName evidence="3">NAD(P)/FAD-dependent oxidoreductase</fullName>
    </recommendedName>
</protein>
<dbReference type="AlphaFoldDB" id="A0A6P2BKA6"/>
<evidence type="ECO:0000313" key="1">
    <source>
        <dbReference type="EMBL" id="TVY98983.1"/>
    </source>
</evidence>
<reference evidence="1 2" key="1">
    <citation type="submission" date="2018-11" db="EMBL/GenBank/DDBJ databases">
        <title>Trebonia kvetii gen.nov., sp.nov., a novel acidophilic actinobacterium, and proposal of the new actinobacterial family Treboniaceae fam. nov.</title>
        <authorList>
            <person name="Rapoport D."/>
            <person name="Sagova-Mareckova M."/>
            <person name="Sedlacek I."/>
            <person name="Provaznik J."/>
            <person name="Kralova S."/>
            <person name="Pavlinic D."/>
            <person name="Benes V."/>
            <person name="Kopecky J."/>
        </authorList>
    </citation>
    <scope>NUCLEOTIDE SEQUENCE [LARGE SCALE GENOMIC DNA]</scope>
    <source>
        <strain evidence="1 2">15Tr583</strain>
    </source>
</reference>
<dbReference type="PANTHER" id="PTHR10668:SF103">
    <property type="entry name" value="PYRIDINE NUCLEOTIDE-DISULFIDE OXIDOREDUCTASE DOMAIN-CONTAINING PROTEIN 2"/>
    <property type="match status" value="1"/>
</dbReference>
<gene>
    <name evidence="1" type="ORF">EAS64_42535</name>
</gene>
<evidence type="ECO:0000313" key="2">
    <source>
        <dbReference type="Proteomes" id="UP000460272"/>
    </source>
</evidence>
<dbReference type="OrthoDB" id="9774675at2"/>
<proteinExistence type="predicted"/>
<sequence length="94" mass="9694">MIEAMLVKSPKDYEKLNPHMVHGAFHGGDRGIAQSGGLRPAPGWGSHRMPIAGLFQAGVTAHPGGSITGVPGSNAPMVLLHDLGHDPAEVLSPS</sequence>
<organism evidence="1 2">
    <name type="scientific">Trebonia kvetii</name>
    <dbReference type="NCBI Taxonomy" id="2480626"/>
    <lineage>
        <taxon>Bacteria</taxon>
        <taxon>Bacillati</taxon>
        <taxon>Actinomycetota</taxon>
        <taxon>Actinomycetes</taxon>
        <taxon>Streptosporangiales</taxon>
        <taxon>Treboniaceae</taxon>
        <taxon>Trebonia</taxon>
    </lineage>
</organism>
<evidence type="ECO:0008006" key="3">
    <source>
        <dbReference type="Google" id="ProtNLM"/>
    </source>
</evidence>
<keyword evidence="2" id="KW-1185">Reference proteome</keyword>
<dbReference type="PANTHER" id="PTHR10668">
    <property type="entry name" value="PHYTOENE DEHYDROGENASE"/>
    <property type="match status" value="1"/>
</dbReference>
<dbReference type="Proteomes" id="UP000460272">
    <property type="component" value="Unassembled WGS sequence"/>
</dbReference>
<name>A0A6P2BKA6_9ACTN</name>